<evidence type="ECO:0000256" key="1">
    <source>
        <dbReference type="SAM" id="Phobius"/>
    </source>
</evidence>
<keyword evidence="3" id="KW-1185">Reference proteome</keyword>
<comment type="caution">
    <text evidence="2">The sequence shown here is derived from an EMBL/GenBank/DDBJ whole genome shotgun (WGS) entry which is preliminary data.</text>
</comment>
<protein>
    <recommendedName>
        <fullName evidence="4">Low affinity iron permease</fullName>
    </recommendedName>
</protein>
<keyword evidence="1" id="KW-0812">Transmembrane</keyword>
<sequence>MTYNRAAQIFMIVAAILVASVGLKELLADNLTAATACFWSVAWMFIHHLNQDQIKRLRAVIKTHTEVTNLMATHLSDEQFEKFRAQLKAAESDA</sequence>
<keyword evidence="1" id="KW-1133">Transmembrane helix</keyword>
<organism evidence="2 3">
    <name type="scientific">Streptosporangium lutulentum</name>
    <dbReference type="NCBI Taxonomy" id="1461250"/>
    <lineage>
        <taxon>Bacteria</taxon>
        <taxon>Bacillati</taxon>
        <taxon>Actinomycetota</taxon>
        <taxon>Actinomycetes</taxon>
        <taxon>Streptosporangiales</taxon>
        <taxon>Streptosporangiaceae</taxon>
        <taxon>Streptosporangium</taxon>
    </lineage>
</organism>
<reference evidence="2 3" key="1">
    <citation type="submission" date="2023-07" db="EMBL/GenBank/DDBJ databases">
        <title>Sequencing the genomes of 1000 actinobacteria strains.</title>
        <authorList>
            <person name="Klenk H.-P."/>
        </authorList>
    </citation>
    <scope>NUCLEOTIDE SEQUENCE [LARGE SCALE GENOMIC DNA]</scope>
    <source>
        <strain evidence="2 3">DSM 46740</strain>
    </source>
</reference>
<name>A0ABT9QUD8_9ACTN</name>
<dbReference type="EMBL" id="JAUSQU010000003">
    <property type="protein sequence ID" value="MDP9850365.1"/>
    <property type="molecule type" value="Genomic_DNA"/>
</dbReference>
<evidence type="ECO:0008006" key="4">
    <source>
        <dbReference type="Google" id="ProtNLM"/>
    </source>
</evidence>
<proteinExistence type="predicted"/>
<evidence type="ECO:0000313" key="3">
    <source>
        <dbReference type="Proteomes" id="UP001225356"/>
    </source>
</evidence>
<dbReference type="Proteomes" id="UP001225356">
    <property type="component" value="Unassembled WGS sequence"/>
</dbReference>
<keyword evidence="1" id="KW-0472">Membrane</keyword>
<evidence type="ECO:0000313" key="2">
    <source>
        <dbReference type="EMBL" id="MDP9850365.1"/>
    </source>
</evidence>
<accession>A0ABT9QUD8</accession>
<dbReference type="RefSeq" id="WP_307569344.1">
    <property type="nucleotide sequence ID" value="NZ_JAUSQU010000003.1"/>
</dbReference>
<feature type="transmembrane region" description="Helical" evidence="1">
    <location>
        <begin position="30"/>
        <end position="49"/>
    </location>
</feature>
<gene>
    <name evidence="2" type="ORF">J2853_009661</name>
</gene>